<dbReference type="EMBL" id="CP010415">
    <property type="protein sequence ID" value="AJE19841.1"/>
    <property type="molecule type" value="Genomic_DNA"/>
</dbReference>
<dbReference type="Pfam" id="PF20008">
    <property type="entry name" value="DUF6429"/>
    <property type="match status" value="1"/>
</dbReference>
<evidence type="ECO:0000313" key="3">
    <source>
        <dbReference type="Proteomes" id="UP000068210"/>
    </source>
</evidence>
<dbReference type="KEGG" id="acx:Achr_3350"/>
<organism evidence="2 3">
    <name type="scientific">Azotobacter chroococcum NCIMB 8003</name>
    <dbReference type="NCBI Taxonomy" id="1328314"/>
    <lineage>
        <taxon>Bacteria</taxon>
        <taxon>Pseudomonadati</taxon>
        <taxon>Pseudomonadota</taxon>
        <taxon>Gammaproteobacteria</taxon>
        <taxon>Pseudomonadales</taxon>
        <taxon>Pseudomonadaceae</taxon>
        <taxon>Azotobacter</taxon>
    </lineage>
</organism>
<feature type="domain" description="DUF6429" evidence="1">
    <location>
        <begin position="4"/>
        <end position="73"/>
    </location>
</feature>
<dbReference type="Proteomes" id="UP000068210">
    <property type="component" value="Chromosome"/>
</dbReference>
<dbReference type="AlphaFoldDB" id="A0A0C4WJ66"/>
<accession>A0A0C4WJ66</accession>
<gene>
    <name evidence="2" type="ORF">Achr_3350</name>
</gene>
<reference evidence="2 3" key="1">
    <citation type="journal article" date="2015" name="PLoS ONE">
        <title>Azotobacter Genomes: The Genome of Azotobacter chroococcum NCIMB 8003 (ATCC 4412).</title>
        <authorList>
            <person name="Robson R.L."/>
            <person name="Jones R."/>
            <person name="Robson R.M."/>
            <person name="Schwartz A."/>
            <person name="Richardson T.H."/>
        </authorList>
    </citation>
    <scope>NUCLEOTIDE SEQUENCE [LARGE SCALE GENOMIC DNA]</scope>
    <source>
        <strain evidence="2 3">NCIMB 8003</strain>
    </source>
</reference>
<evidence type="ECO:0000259" key="1">
    <source>
        <dbReference type="Pfam" id="PF20008"/>
    </source>
</evidence>
<keyword evidence="3" id="KW-1185">Reference proteome</keyword>
<proteinExistence type="predicted"/>
<dbReference type="InterPro" id="IPR045489">
    <property type="entry name" value="DUF6429"/>
</dbReference>
<evidence type="ECO:0000313" key="2">
    <source>
        <dbReference type="EMBL" id="AJE19841.1"/>
    </source>
</evidence>
<dbReference type="STRING" id="1328314.Achr_3350"/>
<protein>
    <submittedName>
        <fullName evidence="2">Transposase ISPpu13</fullName>
    </submittedName>
</protein>
<name>A0A0C4WJ66_9GAMM</name>
<dbReference type="HOGENOM" id="CLU_175573_1_0_6"/>
<sequence>MDYDQARIEDAVLALLAVFSFDEGRVWKGFDFDVMDSLHSQGFISDPKSKSKSVWLTPEGIERGRKIAERLFGGSSAGTV</sequence>